<evidence type="ECO:0000313" key="8">
    <source>
        <dbReference type="Proteomes" id="UP000315439"/>
    </source>
</evidence>
<keyword evidence="3 4" id="KW-0975">Bacterial flagellum</keyword>
<evidence type="ECO:0000256" key="4">
    <source>
        <dbReference type="RuleBase" id="RU362073"/>
    </source>
</evidence>
<evidence type="ECO:0000256" key="1">
    <source>
        <dbReference type="ARBA" id="ARBA00005709"/>
    </source>
</evidence>
<evidence type="ECO:0000259" key="5">
    <source>
        <dbReference type="Pfam" id="PF00669"/>
    </source>
</evidence>
<dbReference type="RefSeq" id="WP_142933329.1">
    <property type="nucleotide sequence ID" value="NZ_ML660169.1"/>
</dbReference>
<dbReference type="GO" id="GO:0009288">
    <property type="term" value="C:bacterial-type flagellum"/>
    <property type="evidence" value="ECO:0007669"/>
    <property type="project" value="UniProtKB-SubCell"/>
</dbReference>
<feature type="domain" description="Flagellin C-terminal" evidence="6">
    <location>
        <begin position="414"/>
        <end position="498"/>
    </location>
</feature>
<dbReference type="GO" id="GO:0005198">
    <property type="term" value="F:structural molecule activity"/>
    <property type="evidence" value="ECO:0007669"/>
    <property type="project" value="UniProtKB-UniRule"/>
</dbReference>
<dbReference type="Gene3D" id="6.10.10.10">
    <property type="entry name" value="Flagellar export chaperone, C-terminal domain"/>
    <property type="match status" value="1"/>
</dbReference>
<dbReference type="Gene3D" id="2.170.280.10">
    <property type="entry name" value="f41 fragment of flagellin, middle domain"/>
    <property type="match status" value="1"/>
</dbReference>
<keyword evidence="2 4" id="KW-0964">Secreted</keyword>
<dbReference type="PRINTS" id="PR00207">
    <property type="entry name" value="FLAGELLIN"/>
</dbReference>
<comment type="caution">
    <text evidence="7">The sequence shown here is derived from an EMBL/GenBank/DDBJ whole genome shotgun (WGS) entry which is preliminary data.</text>
</comment>
<dbReference type="Pfam" id="PF00700">
    <property type="entry name" value="Flagellin_C"/>
    <property type="match status" value="1"/>
</dbReference>
<dbReference type="GO" id="GO:0005576">
    <property type="term" value="C:extracellular region"/>
    <property type="evidence" value="ECO:0007669"/>
    <property type="project" value="UniProtKB-SubCell"/>
</dbReference>
<feature type="domain" description="Flagellin N-terminal" evidence="5">
    <location>
        <begin position="5"/>
        <end position="142"/>
    </location>
</feature>
<proteinExistence type="inferred from homology"/>
<organism evidence="7 8">
    <name type="scientific">Aliikangiella coralliicola</name>
    <dbReference type="NCBI Taxonomy" id="2592383"/>
    <lineage>
        <taxon>Bacteria</taxon>
        <taxon>Pseudomonadati</taxon>
        <taxon>Pseudomonadota</taxon>
        <taxon>Gammaproteobacteria</taxon>
        <taxon>Oceanospirillales</taxon>
        <taxon>Pleioneaceae</taxon>
        <taxon>Aliikangiella</taxon>
    </lineage>
</organism>
<dbReference type="PANTHER" id="PTHR42792:SF2">
    <property type="entry name" value="FLAGELLIN"/>
    <property type="match status" value="1"/>
</dbReference>
<reference evidence="7 8" key="1">
    <citation type="submission" date="2019-07" db="EMBL/GenBank/DDBJ databases">
        <title>Draft genome for Aliikangiella sp. M105.</title>
        <authorList>
            <person name="Wang G."/>
        </authorList>
    </citation>
    <scope>NUCLEOTIDE SEQUENCE [LARGE SCALE GENOMIC DNA]</scope>
    <source>
        <strain evidence="7 8">M105</strain>
    </source>
</reference>
<gene>
    <name evidence="7" type="ORF">FLL46_20840</name>
</gene>
<dbReference type="EMBL" id="VIKS01000013">
    <property type="protein sequence ID" value="TQV84849.1"/>
    <property type="molecule type" value="Genomic_DNA"/>
</dbReference>
<dbReference type="InterPro" id="IPR001029">
    <property type="entry name" value="Flagellin_N"/>
</dbReference>
<keyword evidence="7" id="KW-0966">Cell projection</keyword>
<dbReference type="SUPFAM" id="SSF64518">
    <property type="entry name" value="Phase 1 flagellin"/>
    <property type="match status" value="1"/>
</dbReference>
<name>A0A545U5V1_9GAMM</name>
<keyword evidence="7" id="KW-0282">Flagellum</keyword>
<dbReference type="AlphaFoldDB" id="A0A545U5V1"/>
<dbReference type="InterPro" id="IPR046358">
    <property type="entry name" value="Flagellin_C"/>
</dbReference>
<evidence type="ECO:0000259" key="6">
    <source>
        <dbReference type="Pfam" id="PF00700"/>
    </source>
</evidence>
<comment type="similarity">
    <text evidence="1 4">Belongs to the bacterial flagellin family.</text>
</comment>
<keyword evidence="8" id="KW-1185">Reference proteome</keyword>
<evidence type="ECO:0000256" key="2">
    <source>
        <dbReference type="ARBA" id="ARBA00022525"/>
    </source>
</evidence>
<dbReference type="Gene3D" id="2.30.220.10">
    <property type="entry name" value="f41 fragment of flagellin, C-terminal domain"/>
    <property type="match status" value="1"/>
</dbReference>
<dbReference type="Gene3D" id="6.10.280.190">
    <property type="match status" value="1"/>
</dbReference>
<comment type="function">
    <text evidence="4">Flagellin is the subunit protein which polymerizes to form the filaments of bacterial flagella.</text>
</comment>
<protein>
    <recommendedName>
        <fullName evidence="4">Flagellin</fullName>
    </recommendedName>
</protein>
<dbReference type="OrthoDB" id="9796789at2"/>
<dbReference type="InterPro" id="IPR001492">
    <property type="entry name" value="Flagellin"/>
</dbReference>
<dbReference type="InterPro" id="IPR042187">
    <property type="entry name" value="Flagellin_C_sub2"/>
</dbReference>
<comment type="subcellular location">
    <subcellularLocation>
        <location evidence="4">Secreted</location>
    </subcellularLocation>
    <subcellularLocation>
        <location evidence="4">Bacterial flagellum</location>
    </subcellularLocation>
</comment>
<accession>A0A545U5V1</accession>
<keyword evidence="7" id="KW-0969">Cilium</keyword>
<sequence>MGNVIQTNVSSIGAQRSLGRTNDALSTTFQRLSTGLRINSAKDDAAGLQISNSLTSQINGLGVAVRNANDGISLAQVAEGALQESTNILQRLRDLSIQSANGSNSGTERAALQQEVAQLQSELNRIADTTRFGGTNLLDGSFSTKSFQVGAQANETISVTISGARATNLGDNRIDVGGSGIGEVAAAAAAPAANTVAAQVLTLNGSLGSATATVGVNSSAATVAGLVNAETGATGISADARTNVRLSGLDTAGTVSFDIAGTGGVASSISVNVTSVGDLSGLAEAINATSASTGIIATANGATLDLVNEAGDDITIDAFDVGTADDGTGTITVTSLNYDGTATTASTTNLVDAASGATDATRISGQLRFSSGSAYTVATDTGTTLLSAASVASGLTAVSSVNISTASGAQAAISTIDAAITAVDSQRAQLGAVQNRLSSTISNLGSIIENVSAARSRIRDTDFAAETANLAKNQVLQQAGLSILAQANASSQSVLSLLQ</sequence>
<evidence type="ECO:0000256" key="3">
    <source>
        <dbReference type="ARBA" id="ARBA00023143"/>
    </source>
</evidence>
<dbReference type="Pfam" id="PF00669">
    <property type="entry name" value="Flagellin_N"/>
    <property type="match status" value="1"/>
</dbReference>
<dbReference type="PANTHER" id="PTHR42792">
    <property type="entry name" value="FLAGELLIN"/>
    <property type="match status" value="1"/>
</dbReference>
<dbReference type="Proteomes" id="UP000315439">
    <property type="component" value="Unassembled WGS sequence"/>
</dbReference>
<dbReference type="Gene3D" id="1.20.1330.10">
    <property type="entry name" value="f41 fragment of flagellin, N-terminal domain"/>
    <property type="match status" value="1"/>
</dbReference>
<evidence type="ECO:0000313" key="7">
    <source>
        <dbReference type="EMBL" id="TQV84849.1"/>
    </source>
</evidence>